<evidence type="ECO:0000256" key="8">
    <source>
        <dbReference type="ARBA" id="ARBA00023065"/>
    </source>
</evidence>
<comment type="similarity">
    <text evidence="2 10">Belongs to the TrkH potassium transport family.</text>
</comment>
<dbReference type="Pfam" id="PF02386">
    <property type="entry name" value="TrkH"/>
    <property type="match status" value="1"/>
</dbReference>
<keyword evidence="4 10" id="KW-0633">Potassium transport</keyword>
<dbReference type="InterPro" id="IPR051143">
    <property type="entry name" value="TrkH_K-transport"/>
</dbReference>
<keyword evidence="7 10" id="KW-1133">Transmembrane helix</keyword>
<dbReference type="Proteomes" id="UP000275772">
    <property type="component" value="Unassembled WGS sequence"/>
</dbReference>
<accession>A0A383UJ98</accession>
<feature type="compositionally biased region" description="Low complexity" evidence="11">
    <location>
        <begin position="854"/>
        <end position="869"/>
    </location>
</feature>
<dbReference type="GO" id="GO:1990573">
    <property type="term" value="P:potassium ion import across plasma membrane"/>
    <property type="evidence" value="ECO:0007669"/>
    <property type="project" value="TreeGrafter"/>
</dbReference>
<dbReference type="GO" id="GO:0140107">
    <property type="term" value="F:high-affinity potassium ion transmembrane transporter activity"/>
    <property type="evidence" value="ECO:0007669"/>
    <property type="project" value="TreeGrafter"/>
</dbReference>
<evidence type="ECO:0000313" key="12">
    <source>
        <dbReference type="EMBL" id="SZE99916.1"/>
    </source>
</evidence>
<dbReference type="AlphaFoldDB" id="A0A383UJ98"/>
<feature type="transmembrane region" description="Helical" evidence="10">
    <location>
        <begin position="26"/>
        <end position="48"/>
    </location>
</feature>
<keyword evidence="3 10" id="KW-0813">Transport</keyword>
<reference evidence="12 13" key="1">
    <citation type="submission" date="2017-11" db="EMBL/GenBank/DDBJ databases">
        <authorList>
            <person name="Kracher B."/>
        </authorList>
    </citation>
    <scope>NUCLEOTIDE SEQUENCE [LARGE SCALE GENOMIC DNA]</scope>
    <source>
        <strain evidence="12 13">RACE1</strain>
    </source>
</reference>
<feature type="region of interest" description="Disordered" evidence="11">
    <location>
        <begin position="250"/>
        <end position="307"/>
    </location>
</feature>
<evidence type="ECO:0000256" key="1">
    <source>
        <dbReference type="ARBA" id="ARBA00004141"/>
    </source>
</evidence>
<feature type="region of interest" description="Disordered" evidence="11">
    <location>
        <begin position="813"/>
        <end position="869"/>
    </location>
</feature>
<evidence type="ECO:0000256" key="10">
    <source>
        <dbReference type="PIRNR" id="PIRNR002450"/>
    </source>
</evidence>
<evidence type="ECO:0000256" key="5">
    <source>
        <dbReference type="ARBA" id="ARBA00022692"/>
    </source>
</evidence>
<evidence type="ECO:0000313" key="13">
    <source>
        <dbReference type="Proteomes" id="UP000275772"/>
    </source>
</evidence>
<evidence type="ECO:0000256" key="6">
    <source>
        <dbReference type="ARBA" id="ARBA00022958"/>
    </source>
</evidence>
<dbReference type="InterPro" id="IPR015958">
    <property type="entry name" value="Trk1_fungi"/>
</dbReference>
<dbReference type="PANTHER" id="PTHR31064:SF30">
    <property type="entry name" value="HIGH-AFFINITY POTASSIUM TRANSPORT PROTEIN-RELATED"/>
    <property type="match status" value="1"/>
</dbReference>
<dbReference type="EMBL" id="UNSH01000006">
    <property type="protein sequence ID" value="SZE99916.1"/>
    <property type="molecule type" value="Genomic_DNA"/>
</dbReference>
<dbReference type="NCBIfam" id="TIGR00934">
    <property type="entry name" value="2a38euk"/>
    <property type="match status" value="1"/>
</dbReference>
<organism evidence="12 13">
    <name type="scientific">Blumeria hordei</name>
    <name type="common">Barley powdery mildew</name>
    <name type="synonym">Blumeria graminis f. sp. hordei</name>
    <dbReference type="NCBI Taxonomy" id="2867405"/>
    <lineage>
        <taxon>Eukaryota</taxon>
        <taxon>Fungi</taxon>
        <taxon>Dikarya</taxon>
        <taxon>Ascomycota</taxon>
        <taxon>Pezizomycotina</taxon>
        <taxon>Leotiomycetes</taxon>
        <taxon>Erysiphales</taxon>
        <taxon>Erysiphaceae</taxon>
        <taxon>Blumeria</taxon>
    </lineage>
</organism>
<dbReference type="GO" id="GO:0005886">
    <property type="term" value="C:plasma membrane"/>
    <property type="evidence" value="ECO:0007669"/>
    <property type="project" value="InterPro"/>
</dbReference>
<dbReference type="VEuPathDB" id="FungiDB:BLGHR1_10636"/>
<dbReference type="PIRSF" id="PIRSF002450">
    <property type="entry name" value="K+_transpter_TRK"/>
    <property type="match status" value="1"/>
</dbReference>
<feature type="compositionally biased region" description="Polar residues" evidence="11">
    <location>
        <begin position="160"/>
        <end position="172"/>
    </location>
</feature>
<evidence type="ECO:0000256" key="9">
    <source>
        <dbReference type="ARBA" id="ARBA00023136"/>
    </source>
</evidence>
<feature type="transmembrane region" description="Helical" evidence="10">
    <location>
        <begin position="86"/>
        <end position="110"/>
    </location>
</feature>
<dbReference type="GO" id="GO:0030007">
    <property type="term" value="P:intracellular potassium ion homeostasis"/>
    <property type="evidence" value="ECO:0007669"/>
    <property type="project" value="UniProtKB-UniRule"/>
</dbReference>
<keyword evidence="9 10" id="KW-0472">Membrane</keyword>
<protein>
    <recommendedName>
        <fullName evidence="10">Potassium transport protein</fullName>
    </recommendedName>
</protein>
<feature type="compositionally biased region" description="Basic and acidic residues" evidence="11">
    <location>
        <begin position="183"/>
        <end position="199"/>
    </location>
</feature>
<feature type="transmembrane region" description="Helical" evidence="10">
    <location>
        <begin position="417"/>
        <end position="440"/>
    </location>
</feature>
<evidence type="ECO:0000256" key="3">
    <source>
        <dbReference type="ARBA" id="ARBA00022448"/>
    </source>
</evidence>
<evidence type="ECO:0000256" key="7">
    <source>
        <dbReference type="ARBA" id="ARBA00022989"/>
    </source>
</evidence>
<evidence type="ECO:0000256" key="11">
    <source>
        <dbReference type="SAM" id="MobiDB-lite"/>
    </source>
</evidence>
<keyword evidence="5 10" id="KW-0812">Transmembrane</keyword>
<feature type="transmembrane region" description="Helical" evidence="10">
    <location>
        <begin position="617"/>
        <end position="634"/>
    </location>
</feature>
<dbReference type="PANTHER" id="PTHR31064">
    <property type="entry name" value="POTASSIUM TRANSPORT PROTEIN DDB_G0292412-RELATED"/>
    <property type="match status" value="1"/>
</dbReference>
<gene>
    <name evidence="12" type="ORF">BLGHR1_10636</name>
</gene>
<feature type="transmembrane region" description="Helical" evidence="10">
    <location>
        <begin position="490"/>
        <end position="518"/>
    </location>
</feature>
<proteinExistence type="inferred from homology"/>
<feature type="transmembrane region" description="Helical" evidence="10">
    <location>
        <begin position="552"/>
        <end position="572"/>
    </location>
</feature>
<feature type="region of interest" description="Disordered" evidence="11">
    <location>
        <begin position="148"/>
        <end position="212"/>
    </location>
</feature>
<sequence length="888" mass="100264">METSANPMRKPLSALWNVTDVKNPHFNFITLHYFLIIGMSLIGSVCIYSSKNIRYIDALFLASGSATQSGLNTIDINLLSTWQQVVLLTIPMITNPITINTFVVFLRLWWFEKKFQHVVREARKSRRTMNKTFSKAKTTDICYDLEERGQSKHKTRPVQAISQEATGIQPSESQDEPSTKNTEINDKTRRTLDEHDISREALGLRPSDTQNETMTRQIKFADQVKVENNFIGIVRLPGPRSHEEHIAVLQRQRNPEKGDVLRIPGPRDADAGASPHNVYTNQRSSGDLRNRGEDNEDENENETQQVTINTRQDSNISGTSQSRINSFKGVFTEKRAAAKSILEIFRLRKPATLKNNYLHNRHPKPLQNLRSVLSRDKDDTIPYLSWQPTIGRNSAFLDLSVEQREELGGIEYRSLKALAVVLVSYFWGFSFFGLICLIPWIYKAKPYSEVVMASGQGRVWWGVFTANSAFMDLGFTLTPDSMISFRSASWPLLIMSFLIIIGNTAFPIMLRVIIWVFARFSPTGSGVEQELQFLLEHPRRCFTLLFPAKTTLWLTMMLIFLNAVDLVFFIILDLGNTIVTKLPVRLRVLDGLFQAISTRTAGFSVVDLSLLHPAIQVSYLVMMYISVLPIAISVRRTNVYEERSLGIYSSPADEDENTEHSYVATHLRHQLSFDLWYISLGFFIISISEGTRLQSGDPRFTMFAVLFEIVSAYGTVGLSLGFSGINASFSAEFGMVAKLVIIAMQIRGRHRGLPNELDRAIILPSEKLQQKAEEDLARCTLRRRNSNATDVATGLSKTLSRGQATEILGAVFQPGPPLPRSYRNLHSDDSNLRQRPSFLANNLRERSPDSTALSKSRSNTKSVSSINSTKQIYEEVIGPSLSSRSHND</sequence>
<feature type="compositionally biased region" description="Basic and acidic residues" evidence="11">
    <location>
        <begin position="253"/>
        <end position="270"/>
    </location>
</feature>
<feature type="transmembrane region" description="Helical" evidence="10">
    <location>
        <begin position="700"/>
        <end position="722"/>
    </location>
</feature>
<evidence type="ECO:0000256" key="2">
    <source>
        <dbReference type="ARBA" id="ARBA00009137"/>
    </source>
</evidence>
<evidence type="ECO:0000256" key="4">
    <source>
        <dbReference type="ARBA" id="ARBA00022538"/>
    </source>
</evidence>
<keyword evidence="8 10" id="KW-0406">Ion transport</keyword>
<dbReference type="InterPro" id="IPR003445">
    <property type="entry name" value="Cat_transpt"/>
</dbReference>
<name>A0A383UJ98_BLUHO</name>
<keyword evidence="6 10" id="KW-0630">Potassium</keyword>
<comment type="subcellular location">
    <subcellularLocation>
        <location evidence="1">Membrane</location>
        <topology evidence="1">Multi-pass membrane protein</topology>
    </subcellularLocation>
</comment>
<dbReference type="InterPro" id="IPR004773">
    <property type="entry name" value="K/Na_transp_Trk1/HKT1"/>
</dbReference>